<keyword evidence="3" id="KW-1185">Reference proteome</keyword>
<evidence type="ECO:0000313" key="3">
    <source>
        <dbReference type="Proteomes" id="UP001066276"/>
    </source>
</evidence>
<dbReference type="AlphaFoldDB" id="A0AAV7MIQ1"/>
<protein>
    <recommendedName>
        <fullName evidence="1">Myb/SANT-like DNA-binding domain-containing protein</fullName>
    </recommendedName>
</protein>
<feature type="domain" description="Myb/SANT-like DNA-binding" evidence="1">
    <location>
        <begin position="151"/>
        <end position="223"/>
    </location>
</feature>
<dbReference type="InterPro" id="IPR028002">
    <property type="entry name" value="Myb_DNA-bind_5"/>
</dbReference>
<sequence>MAPQRHPRFSEEELRVMVEEIIRVEPQLFGAQLQQISIARKMELWRRIVNRVNAVGQHPRTRDDIRKRWTNLQGKVRSIAARHQLAVQRTSGGPPPPPPQLTTWEEQVLAIMHPEGLAEVAGGLDSGEDLHCMCCCDLCLEPTMARVTGERAPAFTSAELERLVDGVLPQYGLLYGPPDQQVSTHQKKGIWRAIAKDVRTLGVYGRRSTHCRKWWEDLRCWARIMAEAQLGMASQ</sequence>
<reference evidence="2" key="1">
    <citation type="journal article" date="2022" name="bioRxiv">
        <title>Sequencing and chromosome-scale assembly of the giantPleurodeles waltlgenome.</title>
        <authorList>
            <person name="Brown T."/>
            <person name="Elewa A."/>
            <person name="Iarovenko S."/>
            <person name="Subramanian E."/>
            <person name="Araus A.J."/>
            <person name="Petzold A."/>
            <person name="Susuki M."/>
            <person name="Suzuki K.-i.T."/>
            <person name="Hayashi T."/>
            <person name="Toyoda A."/>
            <person name="Oliveira C."/>
            <person name="Osipova E."/>
            <person name="Leigh N.D."/>
            <person name="Simon A."/>
            <person name="Yun M.H."/>
        </authorList>
    </citation>
    <scope>NUCLEOTIDE SEQUENCE</scope>
    <source>
        <strain evidence="2">20211129_DDA</strain>
        <tissue evidence="2">Liver</tissue>
    </source>
</reference>
<dbReference type="GO" id="GO:0005634">
    <property type="term" value="C:nucleus"/>
    <property type="evidence" value="ECO:0007669"/>
    <property type="project" value="TreeGrafter"/>
</dbReference>
<evidence type="ECO:0000313" key="2">
    <source>
        <dbReference type="EMBL" id="KAJ1101868.1"/>
    </source>
</evidence>
<organism evidence="2 3">
    <name type="scientific">Pleurodeles waltl</name>
    <name type="common">Iberian ribbed newt</name>
    <dbReference type="NCBI Taxonomy" id="8319"/>
    <lineage>
        <taxon>Eukaryota</taxon>
        <taxon>Metazoa</taxon>
        <taxon>Chordata</taxon>
        <taxon>Craniata</taxon>
        <taxon>Vertebrata</taxon>
        <taxon>Euteleostomi</taxon>
        <taxon>Amphibia</taxon>
        <taxon>Batrachia</taxon>
        <taxon>Caudata</taxon>
        <taxon>Salamandroidea</taxon>
        <taxon>Salamandridae</taxon>
        <taxon>Pleurodelinae</taxon>
        <taxon>Pleurodeles</taxon>
    </lineage>
</organism>
<name>A0AAV7MIQ1_PLEWA</name>
<proteinExistence type="predicted"/>
<accession>A0AAV7MIQ1</accession>
<gene>
    <name evidence="2" type="ORF">NDU88_006932</name>
</gene>
<evidence type="ECO:0000259" key="1">
    <source>
        <dbReference type="Pfam" id="PF13873"/>
    </source>
</evidence>
<comment type="caution">
    <text evidence="2">The sequence shown here is derived from an EMBL/GenBank/DDBJ whole genome shotgun (WGS) entry which is preliminary data.</text>
</comment>
<feature type="domain" description="Myb/SANT-like DNA-binding" evidence="1">
    <location>
        <begin position="5"/>
        <end position="79"/>
    </location>
</feature>
<dbReference type="Proteomes" id="UP001066276">
    <property type="component" value="Chromosome 10"/>
</dbReference>
<dbReference type="EMBL" id="JANPWB010000014">
    <property type="protein sequence ID" value="KAJ1101868.1"/>
    <property type="molecule type" value="Genomic_DNA"/>
</dbReference>
<dbReference type="PANTHER" id="PTHR23098:SF16">
    <property type="entry name" value="REGULATORY PROTEIN ZESTE"/>
    <property type="match status" value="1"/>
</dbReference>
<dbReference type="Pfam" id="PF13873">
    <property type="entry name" value="Myb_DNA-bind_5"/>
    <property type="match status" value="2"/>
</dbReference>
<dbReference type="PANTHER" id="PTHR23098">
    <property type="entry name" value="AGAP001331-PA-RELATED"/>
    <property type="match status" value="1"/>
</dbReference>